<feature type="compositionally biased region" description="Low complexity" evidence="2">
    <location>
        <begin position="178"/>
        <end position="188"/>
    </location>
</feature>
<keyword evidence="1" id="KW-0175">Coiled coil</keyword>
<evidence type="ECO:0000313" key="5">
    <source>
        <dbReference type="Proteomes" id="UP001152798"/>
    </source>
</evidence>
<feature type="compositionally biased region" description="Basic and acidic residues" evidence="2">
    <location>
        <begin position="718"/>
        <end position="728"/>
    </location>
</feature>
<feature type="region of interest" description="Disordered" evidence="2">
    <location>
        <begin position="1243"/>
        <end position="1280"/>
    </location>
</feature>
<feature type="region of interest" description="Disordered" evidence="2">
    <location>
        <begin position="1147"/>
        <end position="1172"/>
    </location>
</feature>
<dbReference type="PANTHER" id="PTHR46345:SF8">
    <property type="entry name" value="FORMIN 3, ISOFORM B"/>
    <property type="match status" value="1"/>
</dbReference>
<dbReference type="InterPro" id="IPR042201">
    <property type="entry name" value="FH2_Formin_sf"/>
</dbReference>
<feature type="compositionally biased region" description="Basic and acidic residues" evidence="2">
    <location>
        <begin position="1336"/>
        <end position="1349"/>
    </location>
</feature>
<feature type="region of interest" description="Disordered" evidence="2">
    <location>
        <begin position="871"/>
        <end position="930"/>
    </location>
</feature>
<evidence type="ECO:0000256" key="1">
    <source>
        <dbReference type="SAM" id="Coils"/>
    </source>
</evidence>
<name>A0A9P0MRV1_NEZVI</name>
<dbReference type="Gene3D" id="1.20.58.2220">
    <property type="entry name" value="Formin, FH2 domain"/>
    <property type="match status" value="1"/>
</dbReference>
<feature type="compositionally biased region" description="Polar residues" evidence="2">
    <location>
        <begin position="1152"/>
        <end position="1169"/>
    </location>
</feature>
<feature type="region of interest" description="Disordered" evidence="2">
    <location>
        <begin position="1528"/>
        <end position="1633"/>
    </location>
</feature>
<dbReference type="SMART" id="SM00498">
    <property type="entry name" value="FH2"/>
    <property type="match status" value="1"/>
</dbReference>
<dbReference type="InterPro" id="IPR010472">
    <property type="entry name" value="FH3_dom"/>
</dbReference>
<dbReference type="PROSITE" id="PS51444">
    <property type="entry name" value="FH2"/>
    <property type="match status" value="1"/>
</dbReference>
<dbReference type="SUPFAM" id="SSF48371">
    <property type="entry name" value="ARM repeat"/>
    <property type="match status" value="1"/>
</dbReference>
<evidence type="ECO:0000313" key="4">
    <source>
        <dbReference type="EMBL" id="CAH1402325.1"/>
    </source>
</evidence>
<feature type="compositionally biased region" description="Low complexity" evidence="2">
    <location>
        <begin position="1543"/>
        <end position="1564"/>
    </location>
</feature>
<feature type="compositionally biased region" description="Pro residues" evidence="2">
    <location>
        <begin position="138"/>
        <end position="177"/>
    </location>
</feature>
<feature type="compositionally biased region" description="Low complexity" evidence="2">
    <location>
        <begin position="1485"/>
        <end position="1503"/>
    </location>
</feature>
<feature type="compositionally biased region" description="Polar residues" evidence="2">
    <location>
        <begin position="1249"/>
        <end position="1277"/>
    </location>
</feature>
<dbReference type="SUPFAM" id="SSF101447">
    <property type="entry name" value="Formin homology 2 domain (FH2 domain)"/>
    <property type="match status" value="1"/>
</dbReference>
<feature type="compositionally biased region" description="Polar residues" evidence="2">
    <location>
        <begin position="1312"/>
        <end position="1329"/>
    </location>
</feature>
<feature type="coiled-coil region" evidence="1">
    <location>
        <begin position="476"/>
        <end position="541"/>
    </location>
</feature>
<feature type="compositionally biased region" description="Low complexity" evidence="2">
    <location>
        <begin position="1583"/>
        <end position="1596"/>
    </location>
</feature>
<gene>
    <name evidence="4" type="ORF">NEZAVI_LOCUS11171</name>
</gene>
<sequence>MYHFFIFYRRSGKTCQDLAVQLDVFDEQRENDEAQNANQGVDLNSHLEVFYAILNRVADTPQEIPFLSILQHLLRIDPKEPVSDIVWDTAERLVHRATLLESREDATRLLRSPSQKQLACHQLGSRKASLSTTAAAAAPPPPPPPAVPPPPPPPTAPPPPPPAPMAPPQLRPPPPAAPSVSPEPQEAANVKLLPQQETPTPKTKMKTINWNKIPNNKVVGKHNIWSVVARNHQGSPMADLDWSEMEGLFCQQAPASTPLTASPRPSRDHSDSKKKEAAEIALLDGKRSLNVNIFLKQFRSSNEDIIQLIRNGEHDDIGAEKLKGLLKILPELDELEMLRNFDGDKSKLGNAEKFLLQLIEVPNYKLRIESMLLKEEFAANMSYLEPSINAMIVAGEDLMRNESLREVLYMVVVAGNFLNSGGYAGNAAGVKLSSLQKLTDIRANKPGMNLIHFVALQAEKKRKELLRFPDDMAILEEATKTTIEQLLNEINALDSRIKVVHKQIDLPTTEKEIKDQMAEFLKIADQEVSGLKKDMEELESVRKSLSEFFCEDPGAFKLEECFKIFHGFCNKFKQAVIENERRRVQEEQAAARRKQREELAAKRKTLGTQGSNGSESECNIVDSLLSDIRSGFAQKGSDNRVRKIGNGMMTSEEDISIMGSPALSRRRLGSFSCDQPPSSGREDTYSPDITPTGSLRRRRSRVPSEEDESTLMDFLRASGHDGSRERKSWGSLDRSWARRARGGGRKRPDLLTADFSGERERPTSPSTLPTTPDEECKPKPWKQKIEAWLSENEKEDKHNEEIRRRPRRFQGNRRSLEADSESEGRSGTLDTLPEGKLADGSLQYKRVYSDWKPTIDKTDVVGAMEAIAEVQPQSPVKDKSPWRKSNLNVPNTSEQTDLDVRRLRRLKSRGSMDAVPPSSLQSINEEEKRKEVIRTLGESMSPEESLPIYIRCPTEQQQPPEQPITLNKFKGGKMSPLLARRVFPDMADRSPEEQNLPPFAPRRSRKPEISDKVEIDSDNIETPPAARKVLRDHQRCSRMLKDEDVKEEEESPLGDGQFDRFAASRRTLRYRKPVEEETPKRPEVTSPELVPETQVIKPETQQAQSIPVEKLSPKDKESRLKKWQDKLKSKIEIDPEEEAIANIEKSSEELQKLSTSATLPRSFRRNTSVDPKDVLEAIGKQLKETSEAEKQSESKSDDCKLSEAINRLSASSTLPRSYRRRTNIDQSDVAKAIKRFSSNQDDFDKLAPLSQSSQSNLKTEGPSLKNNTTPQQISDSKSPFVKNDFIPEIKIHVNTPGKCRNEHDLNDEGFEETQSLVSETPSQGASSGNFEGDFVDAPKPRTESKKLLRADSSGSGDTSSGVNMKEFKRTSSMRSPTSSEKKSVIPRRSASLRKSDSQSSLTRQQILDKKTPLAKTESTPAQRRILALANKQNSKPAVLKSDSNIIQTPKSSAPLKQPQKVVKSTAPNKSPHCVLPKKKVERSSSKSSLRSSRSSLNSAASVSTVRNVRPIPEIKSYTKAIKNLTSELKKEVKKPLGQSQVRSSKPTVPASRSSSSGSSIGPVVRRPRVASGVSTSFKENQVIGAPPASSSSGESINGTVKKSGLSFMRPTAASAAKDSIDSVRHRATLRSIK</sequence>
<evidence type="ECO:0000256" key="2">
    <source>
        <dbReference type="SAM" id="MobiDB-lite"/>
    </source>
</evidence>
<organism evidence="4 5">
    <name type="scientific">Nezara viridula</name>
    <name type="common">Southern green stink bug</name>
    <name type="synonym">Cimex viridulus</name>
    <dbReference type="NCBI Taxonomy" id="85310"/>
    <lineage>
        <taxon>Eukaryota</taxon>
        <taxon>Metazoa</taxon>
        <taxon>Ecdysozoa</taxon>
        <taxon>Arthropoda</taxon>
        <taxon>Hexapoda</taxon>
        <taxon>Insecta</taxon>
        <taxon>Pterygota</taxon>
        <taxon>Neoptera</taxon>
        <taxon>Paraneoptera</taxon>
        <taxon>Hemiptera</taxon>
        <taxon>Heteroptera</taxon>
        <taxon>Panheteroptera</taxon>
        <taxon>Pentatomomorpha</taxon>
        <taxon>Pentatomoidea</taxon>
        <taxon>Pentatomidae</taxon>
        <taxon>Pentatominae</taxon>
        <taxon>Nezara</taxon>
    </lineage>
</organism>
<feature type="compositionally biased region" description="Basic and acidic residues" evidence="2">
    <location>
        <begin position="1111"/>
        <end position="1127"/>
    </location>
</feature>
<dbReference type="Pfam" id="PF06367">
    <property type="entry name" value="Drf_FH3"/>
    <property type="match status" value="1"/>
</dbReference>
<dbReference type="SMART" id="SM01139">
    <property type="entry name" value="Drf_FH3"/>
    <property type="match status" value="1"/>
</dbReference>
<dbReference type="Proteomes" id="UP001152798">
    <property type="component" value="Chromosome 5"/>
</dbReference>
<dbReference type="OrthoDB" id="26518at2759"/>
<feature type="compositionally biased region" description="Polar residues" evidence="2">
    <location>
        <begin position="195"/>
        <end position="207"/>
    </location>
</feature>
<keyword evidence="5" id="KW-1185">Reference proteome</keyword>
<feature type="region of interest" description="Disordered" evidence="2">
    <location>
        <begin position="109"/>
        <end position="207"/>
    </location>
</feature>
<protein>
    <recommendedName>
        <fullName evidence="3">FH2 domain-containing protein</fullName>
    </recommendedName>
</protein>
<dbReference type="Pfam" id="PF02181">
    <property type="entry name" value="FH2"/>
    <property type="match status" value="1"/>
</dbReference>
<feature type="compositionally biased region" description="Basic and acidic residues" evidence="2">
    <location>
        <begin position="1029"/>
        <end position="1044"/>
    </location>
</feature>
<feature type="region of interest" description="Disordered" evidence="2">
    <location>
        <begin position="1182"/>
        <end position="1201"/>
    </location>
</feature>
<reference evidence="4" key="1">
    <citation type="submission" date="2022-01" db="EMBL/GenBank/DDBJ databases">
        <authorList>
            <person name="King R."/>
        </authorList>
    </citation>
    <scope>NUCLEOTIDE SEQUENCE</scope>
</reference>
<accession>A0A9P0MRV1</accession>
<dbReference type="PANTHER" id="PTHR46345">
    <property type="entry name" value="INVERTED FORMIN-2"/>
    <property type="match status" value="1"/>
</dbReference>
<feature type="compositionally biased region" description="Basic and acidic residues" evidence="2">
    <location>
        <begin position="265"/>
        <end position="276"/>
    </location>
</feature>
<feature type="compositionally biased region" description="Polar residues" evidence="2">
    <location>
        <begin position="1430"/>
        <end position="1451"/>
    </location>
</feature>
<dbReference type="InterPro" id="IPR016024">
    <property type="entry name" value="ARM-type_fold"/>
</dbReference>
<feature type="region of interest" description="Disordered" evidence="2">
    <location>
        <begin position="255"/>
        <end position="276"/>
    </location>
</feature>
<proteinExistence type="predicted"/>
<dbReference type="InterPro" id="IPR015425">
    <property type="entry name" value="FH2_Formin"/>
</dbReference>
<feature type="region of interest" description="Disordered" evidence="2">
    <location>
        <begin position="1311"/>
        <end position="1511"/>
    </location>
</feature>
<dbReference type="GO" id="GO:0003779">
    <property type="term" value="F:actin binding"/>
    <property type="evidence" value="ECO:0007669"/>
    <property type="project" value="InterPro"/>
</dbReference>
<feature type="compositionally biased region" description="Basic and acidic residues" evidence="2">
    <location>
        <begin position="791"/>
        <end position="803"/>
    </location>
</feature>
<feature type="compositionally biased region" description="Low complexity" evidence="2">
    <location>
        <begin position="1351"/>
        <end position="1361"/>
    </location>
</feature>
<feature type="compositionally biased region" description="Basic and acidic residues" evidence="2">
    <location>
        <begin position="1006"/>
        <end position="1015"/>
    </location>
</feature>
<feature type="domain" description="FH2" evidence="3">
    <location>
        <begin position="195"/>
        <end position="598"/>
    </location>
</feature>
<feature type="compositionally biased region" description="Polar residues" evidence="2">
    <location>
        <begin position="883"/>
        <end position="895"/>
    </location>
</feature>
<dbReference type="Gene3D" id="1.10.238.150">
    <property type="entry name" value="Formin, FH3 diaphanous domain"/>
    <property type="match status" value="1"/>
</dbReference>
<feature type="region of interest" description="Disordered" evidence="2">
    <location>
        <begin position="666"/>
        <end position="838"/>
    </location>
</feature>
<feature type="region of interest" description="Disordered" evidence="2">
    <location>
        <begin position="985"/>
        <end position="1127"/>
    </location>
</feature>
<feature type="compositionally biased region" description="Basic and acidic residues" evidence="2">
    <location>
        <begin position="1072"/>
        <end position="1083"/>
    </location>
</feature>
<evidence type="ECO:0000259" key="3">
    <source>
        <dbReference type="PROSITE" id="PS51444"/>
    </source>
</evidence>
<dbReference type="EMBL" id="OV725081">
    <property type="protein sequence ID" value="CAH1402325.1"/>
    <property type="molecule type" value="Genomic_DNA"/>
</dbReference>